<dbReference type="CDD" id="cd03809">
    <property type="entry name" value="GT4_MtfB-like"/>
    <property type="match status" value="1"/>
</dbReference>
<dbReference type="InterPro" id="IPR028098">
    <property type="entry name" value="Glyco_trans_4-like_N"/>
</dbReference>
<gene>
    <name evidence="4" type="ORF">COX05_00135</name>
</gene>
<dbReference type="Pfam" id="PF00534">
    <property type="entry name" value="Glycos_transf_1"/>
    <property type="match status" value="1"/>
</dbReference>
<dbReference type="PANTHER" id="PTHR46401:SF2">
    <property type="entry name" value="GLYCOSYLTRANSFERASE WBBK-RELATED"/>
    <property type="match status" value="1"/>
</dbReference>
<sequence length="382" mass="42797">MGNVNNNKITIGVDASRAFSDFRTGTENYSYQIIKSFANSESPYNFKLYTRTDSTQEYGEIFSREGFFGKKIAFPVMWTQGGLALETWVSPPDLLFVPAHVIPFLKNIAVPTIVVVHDIRTEFLPHHNDWRQKLYLNPLIERIRAGLATHIIAVSQSTKNDIVKELRVDPDKVSVVYEGVDRNRFSPDLRANVQSSGAIKERYGLKKPYLLFVGTVQPRKNLERLIEACSQVPIITSGQIDVVIVGKKGWLAEDIYTAPARFGIESQVKFLDYVNDDDLPYLYANAQSFVFPSLYEGFGLPVLEALSVGVPVVTSQISSLPEVGGDLALYVDPFDTSSIAQGIIESLGLTLDEEKINSHLQKFTWSEAGRKTLEIIDKVIQR</sequence>
<comment type="caution">
    <text evidence="4">The sequence shown here is derived from an EMBL/GenBank/DDBJ whole genome shotgun (WGS) entry which is preliminary data.</text>
</comment>
<accession>A0A2H0BH50</accession>
<organism evidence="4 5">
    <name type="scientific">candidate division WWE3 bacterium CG22_combo_CG10-13_8_21_14_all_39_12</name>
    <dbReference type="NCBI Taxonomy" id="1975094"/>
    <lineage>
        <taxon>Bacteria</taxon>
        <taxon>Katanobacteria</taxon>
    </lineage>
</organism>
<dbReference type="InterPro" id="IPR001296">
    <property type="entry name" value="Glyco_trans_1"/>
</dbReference>
<dbReference type="PANTHER" id="PTHR46401">
    <property type="entry name" value="GLYCOSYLTRANSFERASE WBBK-RELATED"/>
    <property type="match status" value="1"/>
</dbReference>
<dbReference type="Pfam" id="PF13439">
    <property type="entry name" value="Glyco_transf_4"/>
    <property type="match status" value="1"/>
</dbReference>
<feature type="domain" description="Glycosyltransferase subfamily 4-like N-terminal" evidence="3">
    <location>
        <begin position="25"/>
        <end position="184"/>
    </location>
</feature>
<evidence type="ECO:0000259" key="2">
    <source>
        <dbReference type="Pfam" id="PF00534"/>
    </source>
</evidence>
<dbReference type="SUPFAM" id="SSF53756">
    <property type="entry name" value="UDP-Glycosyltransferase/glycogen phosphorylase"/>
    <property type="match status" value="1"/>
</dbReference>
<feature type="domain" description="Glycosyl transferase family 1" evidence="2">
    <location>
        <begin position="205"/>
        <end position="347"/>
    </location>
</feature>
<keyword evidence="1 4" id="KW-0808">Transferase</keyword>
<proteinExistence type="predicted"/>
<dbReference type="Gene3D" id="3.40.50.2000">
    <property type="entry name" value="Glycogen Phosphorylase B"/>
    <property type="match status" value="2"/>
</dbReference>
<reference evidence="4 5" key="1">
    <citation type="submission" date="2017-09" db="EMBL/GenBank/DDBJ databases">
        <title>Depth-based differentiation of microbial function through sediment-hosted aquifers and enrichment of novel symbionts in the deep terrestrial subsurface.</title>
        <authorList>
            <person name="Probst A.J."/>
            <person name="Ladd B."/>
            <person name="Jarett J.K."/>
            <person name="Geller-Mcgrath D.E."/>
            <person name="Sieber C.M."/>
            <person name="Emerson J.B."/>
            <person name="Anantharaman K."/>
            <person name="Thomas B.C."/>
            <person name="Malmstrom R."/>
            <person name="Stieglmeier M."/>
            <person name="Klingl A."/>
            <person name="Woyke T."/>
            <person name="Ryan C.M."/>
            <person name="Banfield J.F."/>
        </authorList>
    </citation>
    <scope>NUCLEOTIDE SEQUENCE [LARGE SCALE GENOMIC DNA]</scope>
    <source>
        <strain evidence="4">CG22_combo_CG10-13_8_21_14_all_39_12</strain>
    </source>
</reference>
<evidence type="ECO:0000313" key="4">
    <source>
        <dbReference type="EMBL" id="PIP57002.1"/>
    </source>
</evidence>
<dbReference type="GO" id="GO:0016757">
    <property type="term" value="F:glycosyltransferase activity"/>
    <property type="evidence" value="ECO:0007669"/>
    <property type="project" value="InterPro"/>
</dbReference>
<name>A0A2H0BH50_UNCKA</name>
<dbReference type="Proteomes" id="UP000228495">
    <property type="component" value="Unassembled WGS sequence"/>
</dbReference>
<dbReference type="AlphaFoldDB" id="A0A2H0BH50"/>
<protein>
    <submittedName>
        <fullName evidence="4">Glycosyl transferase family 1</fullName>
    </submittedName>
</protein>
<evidence type="ECO:0000313" key="5">
    <source>
        <dbReference type="Proteomes" id="UP000228495"/>
    </source>
</evidence>
<dbReference type="EMBL" id="PCSU01000001">
    <property type="protein sequence ID" value="PIP57002.1"/>
    <property type="molecule type" value="Genomic_DNA"/>
</dbReference>
<dbReference type="GO" id="GO:0009103">
    <property type="term" value="P:lipopolysaccharide biosynthetic process"/>
    <property type="evidence" value="ECO:0007669"/>
    <property type="project" value="TreeGrafter"/>
</dbReference>
<evidence type="ECO:0000259" key="3">
    <source>
        <dbReference type="Pfam" id="PF13439"/>
    </source>
</evidence>
<evidence type="ECO:0000256" key="1">
    <source>
        <dbReference type="ARBA" id="ARBA00022679"/>
    </source>
</evidence>